<dbReference type="EMBL" id="AP017315">
    <property type="protein sequence ID" value="BAU31603.1"/>
    <property type="molecule type" value="Genomic_DNA"/>
</dbReference>
<dbReference type="RefSeq" id="WP_096420829.1">
    <property type="nucleotide sequence ID" value="NZ_AP017315.1"/>
</dbReference>
<dbReference type="Pfam" id="PF12146">
    <property type="entry name" value="Hydrolase_4"/>
    <property type="match status" value="1"/>
</dbReference>
<sequence length="267" mass="28763">MSAVTLPRLHWGPTDSDRRALVVHGLGSSAHTMWRVAESLADAGWSVDAVDLRGHGDAPRTSSYRIDEFAADLATTHPRGARDDPGNEDAHPTTQRGAWNLVVAHSIGGAATVVAAAAHPRWAERLVLLDPALHANEQARDAIRHRQLAAKDAITIESATAENPHWHPLDVELRVRAVHAASRFALEHGVLDNPDWDALPHLPHLTQPTLVIAGDPDRGALFAGDLAAHALAANPLIEQRTVPGGHNVHRDAPGDTLEAMHDWLADF</sequence>
<dbReference type="Gene3D" id="3.40.50.1820">
    <property type="entry name" value="alpha/beta hydrolase"/>
    <property type="match status" value="1"/>
</dbReference>
<dbReference type="Proteomes" id="UP000218965">
    <property type="component" value="Chromosome"/>
</dbReference>
<evidence type="ECO:0000313" key="2">
    <source>
        <dbReference type="EMBL" id="BAU31603.1"/>
    </source>
</evidence>
<dbReference type="InterPro" id="IPR022742">
    <property type="entry name" value="Hydrolase_4"/>
</dbReference>
<dbReference type="PANTHER" id="PTHR43194">
    <property type="entry name" value="HYDROLASE ALPHA/BETA FOLD FAMILY"/>
    <property type="match status" value="1"/>
</dbReference>
<name>A0A0U4NTB7_9MICO</name>
<dbReference type="InterPro" id="IPR029058">
    <property type="entry name" value="AB_hydrolase_fold"/>
</dbReference>
<organism evidence="2 3">
    <name type="scientific">Microcella alkaliphila</name>
    <dbReference type="NCBI Taxonomy" id="279828"/>
    <lineage>
        <taxon>Bacteria</taxon>
        <taxon>Bacillati</taxon>
        <taxon>Actinomycetota</taxon>
        <taxon>Actinomycetes</taxon>
        <taxon>Micrococcales</taxon>
        <taxon>Microbacteriaceae</taxon>
        <taxon>Microcella</taxon>
    </lineage>
</organism>
<gene>
    <name evidence="2" type="ORF">MalAC0309_0735</name>
</gene>
<dbReference type="KEGG" id="malk:MalAC0309_0735"/>
<protein>
    <recommendedName>
        <fullName evidence="1">Serine aminopeptidase S33 domain-containing protein</fullName>
    </recommendedName>
</protein>
<feature type="domain" description="Serine aminopeptidase S33" evidence="1">
    <location>
        <begin position="19"/>
        <end position="150"/>
    </location>
</feature>
<proteinExistence type="predicted"/>
<accession>A0A0U4NTB7</accession>
<dbReference type="AlphaFoldDB" id="A0A0U4NTB7"/>
<reference evidence="2 3" key="2">
    <citation type="submission" date="2016-01" db="EMBL/GenBank/DDBJ databases">
        <title>Microcella alkaliphila JAM AC0309 whole genome shotgun sequence.</title>
        <authorList>
            <person name="Kurata A."/>
            <person name="Hirose Y."/>
            <person name="Kishimoto N."/>
            <person name="Kobayashi T."/>
        </authorList>
    </citation>
    <scope>NUCLEOTIDE SEQUENCE [LARGE SCALE GENOMIC DNA]</scope>
    <source>
        <strain evidence="2 3">JAM AC0309</strain>
    </source>
</reference>
<dbReference type="PANTHER" id="PTHR43194:SF2">
    <property type="entry name" value="PEROXISOMAL MEMBRANE PROTEIN LPX1"/>
    <property type="match status" value="1"/>
</dbReference>
<dbReference type="InterPro" id="IPR050228">
    <property type="entry name" value="Carboxylesterase_BioH"/>
</dbReference>
<dbReference type="SUPFAM" id="SSF53474">
    <property type="entry name" value="alpha/beta-Hydrolases"/>
    <property type="match status" value="1"/>
</dbReference>
<evidence type="ECO:0000259" key="1">
    <source>
        <dbReference type="Pfam" id="PF12146"/>
    </source>
</evidence>
<reference evidence="3" key="1">
    <citation type="submission" date="2015-12" db="EMBL/GenBank/DDBJ databases">
        <authorList>
            <person name="Shamseldin A."/>
            <person name="Moawad H."/>
            <person name="Abd El-Rahim W.M."/>
            <person name="Sadowsky M.J."/>
        </authorList>
    </citation>
    <scope>NUCLEOTIDE SEQUENCE [LARGE SCALE GENOMIC DNA]</scope>
    <source>
        <strain evidence="3">JAM AC0309</strain>
    </source>
</reference>
<dbReference type="OrthoDB" id="8444301at2"/>
<evidence type="ECO:0000313" key="3">
    <source>
        <dbReference type="Proteomes" id="UP000218965"/>
    </source>
</evidence>